<proteinExistence type="predicted"/>
<dbReference type="RefSeq" id="WP_204629812.1">
    <property type="nucleotide sequence ID" value="NZ_BSOC01000011.1"/>
</dbReference>
<accession>A0ABS2KCW6</accession>
<evidence type="ECO:0000313" key="2">
    <source>
        <dbReference type="Proteomes" id="UP001430193"/>
    </source>
</evidence>
<organism evidence="1 2">
    <name type="scientific">Dyella mobilis</name>
    <dbReference type="NCBI Taxonomy" id="1849582"/>
    <lineage>
        <taxon>Bacteria</taxon>
        <taxon>Pseudomonadati</taxon>
        <taxon>Pseudomonadota</taxon>
        <taxon>Gammaproteobacteria</taxon>
        <taxon>Lysobacterales</taxon>
        <taxon>Rhodanobacteraceae</taxon>
        <taxon>Dyella</taxon>
    </lineage>
</organism>
<gene>
    <name evidence="1" type="ORF">ISS99_01625</name>
</gene>
<keyword evidence="2" id="KW-1185">Reference proteome</keyword>
<dbReference type="Proteomes" id="UP001430193">
    <property type="component" value="Unassembled WGS sequence"/>
</dbReference>
<dbReference type="EMBL" id="JADIKF010000030">
    <property type="protein sequence ID" value="MBM7128213.1"/>
    <property type="molecule type" value="Genomic_DNA"/>
</dbReference>
<sequence length="87" mass="9968">MSNDKDDRVCLVFIPPLVTLLYRAESTLGQPLTEAQVLAIRDNAACITMPFSVALKTEQERGYPDIVAEQCWEEWRAAREQLFPREL</sequence>
<comment type="caution">
    <text evidence="1">The sequence shown here is derived from an EMBL/GenBank/DDBJ whole genome shotgun (WGS) entry which is preliminary data.</text>
</comment>
<evidence type="ECO:0000313" key="1">
    <source>
        <dbReference type="EMBL" id="MBM7128213.1"/>
    </source>
</evidence>
<protein>
    <submittedName>
        <fullName evidence="1">Uncharacterized protein</fullName>
    </submittedName>
</protein>
<reference evidence="1" key="1">
    <citation type="submission" date="2020-10" db="EMBL/GenBank/DDBJ databases">
        <title>Phylogeny of dyella-like bacteria.</title>
        <authorList>
            <person name="Fu J."/>
        </authorList>
    </citation>
    <scope>NUCLEOTIDE SEQUENCE</scope>
    <source>
        <strain evidence="1">DHON07</strain>
    </source>
</reference>
<name>A0ABS2KCW6_9GAMM</name>